<dbReference type="InterPro" id="IPR020056">
    <property type="entry name" value="Rbsml_bL25/Gln-tRNA_synth_N"/>
</dbReference>
<dbReference type="SUPFAM" id="SSF50715">
    <property type="entry name" value="Ribosomal protein L25-like"/>
    <property type="match status" value="1"/>
</dbReference>
<keyword evidence="6 9" id="KW-0648">Protein biosynthesis</keyword>
<feature type="domain" description="Glutamyl/glutaminyl-tRNA synthetase class Ib anti-codon binding" evidence="11">
    <location>
        <begin position="307"/>
        <end position="405"/>
    </location>
</feature>
<keyword evidence="3 9" id="KW-0436">Ligase</keyword>
<proteinExistence type="inferred from homology"/>
<dbReference type="PANTHER" id="PTHR43097">
    <property type="entry name" value="GLUTAMINE-TRNA LIGASE"/>
    <property type="match status" value="1"/>
</dbReference>
<keyword evidence="7 9" id="KW-0030">Aminoacyl-tRNA synthetase</keyword>
<dbReference type="GO" id="GO:0005524">
    <property type="term" value="F:ATP binding"/>
    <property type="evidence" value="ECO:0007669"/>
    <property type="project" value="UniProtKB-KW"/>
</dbReference>
<protein>
    <recommendedName>
        <fullName evidence="2">glutamine--tRNA ligase</fullName>
        <ecNumber evidence="2">6.1.1.18</ecNumber>
    </recommendedName>
</protein>
<dbReference type="GO" id="GO:0017101">
    <property type="term" value="C:aminoacyl-tRNA synthetase multienzyme complex"/>
    <property type="evidence" value="ECO:0007669"/>
    <property type="project" value="TreeGrafter"/>
</dbReference>
<dbReference type="Gene3D" id="3.40.50.620">
    <property type="entry name" value="HUPs"/>
    <property type="match status" value="1"/>
</dbReference>
<dbReference type="InterPro" id="IPR000924">
    <property type="entry name" value="Glu/Gln-tRNA-synth"/>
</dbReference>
<sequence>MYRKVSKKVRTRFPPEPNGLLHVGHAKAINLNFNYARENDGVCFLRYDDTNPTSEEDSFVRGIQEMVEWLGFKPLKITYASDYFSQLYEMAEKLIDKDLAYVCHEPLGAAKYRSSPWRFRNKSESLNVFREMKDGKYKEGEATLRLKMTTDDKIVDPVAYRIKHAYHHRTNNNWCIYPTYDYAHGLCDSLEDITHSFCPAEFSMKRSTYYWVCNAVGVYCPVQIEYGRLNFLNTVVSNRKITSLIKNGFVQGWDDPRLYTLAALRRRGYPPEVINEICSYFGFRRVNAYILPKPFHSYVRKHLENTAPRIMAVFNPLKILIVNYPWSERKELNVANVSRNKSSGFHTVTFDKEIWIEKSDFQEVPEEEFYRLTRDQYVGLKYTSHVIKVQEIVRKPCGSEIDHLRVECIPLKEVKKPRAYIHWVANPREAEARLYENL</sequence>
<dbReference type="Gene3D" id="2.40.240.10">
    <property type="entry name" value="Ribosomal Protein L25, Chain P"/>
    <property type="match status" value="1"/>
</dbReference>
<dbReference type="SUPFAM" id="SSF52374">
    <property type="entry name" value="Nucleotidylyl transferase"/>
    <property type="match status" value="1"/>
</dbReference>
<evidence type="ECO:0000313" key="13">
    <source>
        <dbReference type="Proteomes" id="UP000326759"/>
    </source>
</evidence>
<comment type="similarity">
    <text evidence="1 9">Belongs to the class-I aminoacyl-tRNA synthetase family.</text>
</comment>
<dbReference type="AlphaFoldDB" id="A0A5N5T7T6"/>
<dbReference type="GO" id="GO:0005829">
    <property type="term" value="C:cytosol"/>
    <property type="evidence" value="ECO:0007669"/>
    <property type="project" value="TreeGrafter"/>
</dbReference>
<dbReference type="Pfam" id="PF00749">
    <property type="entry name" value="tRNA-synt_1c"/>
    <property type="match status" value="1"/>
</dbReference>
<dbReference type="InterPro" id="IPR020059">
    <property type="entry name" value="Glu/Gln-tRNA-synth_Ib_codon-bd"/>
</dbReference>
<dbReference type="InterPro" id="IPR004514">
    <property type="entry name" value="Gln-tRNA-synth"/>
</dbReference>
<evidence type="ECO:0000256" key="8">
    <source>
        <dbReference type="ARBA" id="ARBA00048270"/>
    </source>
</evidence>
<dbReference type="FunFam" id="3.40.50.620:FF:000037">
    <property type="entry name" value="Glutamine--tRNA ligase cytoplasmic"/>
    <property type="match status" value="1"/>
</dbReference>
<dbReference type="PANTHER" id="PTHR43097:SF4">
    <property type="entry name" value="GLUTAMINE--TRNA LIGASE"/>
    <property type="match status" value="1"/>
</dbReference>
<dbReference type="InterPro" id="IPR001412">
    <property type="entry name" value="aa-tRNA-synth_I_CS"/>
</dbReference>
<keyword evidence="5 9" id="KW-0067">ATP-binding</keyword>
<name>A0A5N5T7T6_9CRUS</name>
<accession>A0A5N5T7T6</accession>
<evidence type="ECO:0000256" key="6">
    <source>
        <dbReference type="ARBA" id="ARBA00022917"/>
    </source>
</evidence>
<dbReference type="PROSITE" id="PS00178">
    <property type="entry name" value="AA_TRNA_LIGASE_I"/>
    <property type="match status" value="1"/>
</dbReference>
<gene>
    <name evidence="12" type="primary">Aats-gln_3</name>
    <name evidence="12" type="ORF">Anas_13799</name>
</gene>
<dbReference type="NCBIfam" id="TIGR00440">
    <property type="entry name" value="glnS"/>
    <property type="match status" value="1"/>
</dbReference>
<dbReference type="InterPro" id="IPR020058">
    <property type="entry name" value="Glu/Gln-tRNA-synth_Ib_cat-dom"/>
</dbReference>
<feature type="domain" description="Glutamyl/glutaminyl-tRNA synthetase class Ib catalytic" evidence="10">
    <location>
        <begin position="8"/>
        <end position="304"/>
    </location>
</feature>
<keyword evidence="13" id="KW-1185">Reference proteome</keyword>
<dbReference type="GO" id="GO:0004819">
    <property type="term" value="F:glutamine-tRNA ligase activity"/>
    <property type="evidence" value="ECO:0007669"/>
    <property type="project" value="UniProtKB-EC"/>
</dbReference>
<evidence type="ECO:0000313" key="12">
    <source>
        <dbReference type="EMBL" id="KAB7502239.1"/>
    </source>
</evidence>
<evidence type="ECO:0000256" key="2">
    <source>
        <dbReference type="ARBA" id="ARBA00012836"/>
    </source>
</evidence>
<comment type="catalytic activity">
    <reaction evidence="8">
        <text>tRNA(Gln) + L-glutamine + ATP = L-glutaminyl-tRNA(Gln) + AMP + diphosphate</text>
        <dbReference type="Rhea" id="RHEA:20121"/>
        <dbReference type="Rhea" id="RHEA-COMP:9662"/>
        <dbReference type="Rhea" id="RHEA-COMP:9681"/>
        <dbReference type="ChEBI" id="CHEBI:30616"/>
        <dbReference type="ChEBI" id="CHEBI:33019"/>
        <dbReference type="ChEBI" id="CHEBI:58359"/>
        <dbReference type="ChEBI" id="CHEBI:78442"/>
        <dbReference type="ChEBI" id="CHEBI:78521"/>
        <dbReference type="ChEBI" id="CHEBI:456215"/>
        <dbReference type="EC" id="6.1.1.18"/>
    </reaction>
</comment>
<dbReference type="PRINTS" id="PR00987">
    <property type="entry name" value="TRNASYNTHGLU"/>
</dbReference>
<organism evidence="12 13">
    <name type="scientific">Armadillidium nasatum</name>
    <dbReference type="NCBI Taxonomy" id="96803"/>
    <lineage>
        <taxon>Eukaryota</taxon>
        <taxon>Metazoa</taxon>
        <taxon>Ecdysozoa</taxon>
        <taxon>Arthropoda</taxon>
        <taxon>Crustacea</taxon>
        <taxon>Multicrustacea</taxon>
        <taxon>Malacostraca</taxon>
        <taxon>Eumalacostraca</taxon>
        <taxon>Peracarida</taxon>
        <taxon>Isopoda</taxon>
        <taxon>Oniscidea</taxon>
        <taxon>Crinocheta</taxon>
        <taxon>Armadillidiidae</taxon>
        <taxon>Armadillidium</taxon>
    </lineage>
</organism>
<dbReference type="EMBL" id="SEYY01008184">
    <property type="protein sequence ID" value="KAB7502239.1"/>
    <property type="molecule type" value="Genomic_DNA"/>
</dbReference>
<evidence type="ECO:0000256" key="3">
    <source>
        <dbReference type="ARBA" id="ARBA00022598"/>
    </source>
</evidence>
<evidence type="ECO:0000259" key="10">
    <source>
        <dbReference type="Pfam" id="PF00749"/>
    </source>
</evidence>
<evidence type="ECO:0000256" key="5">
    <source>
        <dbReference type="ARBA" id="ARBA00022840"/>
    </source>
</evidence>
<dbReference type="Proteomes" id="UP000326759">
    <property type="component" value="Unassembled WGS sequence"/>
</dbReference>
<keyword evidence="4 9" id="KW-0547">Nucleotide-binding</keyword>
<evidence type="ECO:0000256" key="4">
    <source>
        <dbReference type="ARBA" id="ARBA00022741"/>
    </source>
</evidence>
<dbReference type="FunFam" id="2.40.240.10:FF:000007">
    <property type="entry name" value="Glutamine--tRNA ligase"/>
    <property type="match status" value="1"/>
</dbReference>
<evidence type="ECO:0000256" key="7">
    <source>
        <dbReference type="ARBA" id="ARBA00023146"/>
    </source>
</evidence>
<dbReference type="EC" id="6.1.1.18" evidence="2"/>
<dbReference type="InterPro" id="IPR014729">
    <property type="entry name" value="Rossmann-like_a/b/a_fold"/>
</dbReference>
<evidence type="ECO:0000259" key="11">
    <source>
        <dbReference type="Pfam" id="PF03950"/>
    </source>
</evidence>
<dbReference type="Pfam" id="PF03950">
    <property type="entry name" value="tRNA-synt_1c_C"/>
    <property type="match status" value="1"/>
</dbReference>
<evidence type="ECO:0000256" key="9">
    <source>
        <dbReference type="RuleBase" id="RU363037"/>
    </source>
</evidence>
<dbReference type="OrthoDB" id="10250478at2759"/>
<comment type="caution">
    <text evidence="12">The sequence shown here is derived from an EMBL/GenBank/DDBJ whole genome shotgun (WGS) entry which is preliminary data.</text>
</comment>
<dbReference type="GO" id="GO:0006425">
    <property type="term" value="P:glutaminyl-tRNA aminoacylation"/>
    <property type="evidence" value="ECO:0007669"/>
    <property type="project" value="InterPro"/>
</dbReference>
<dbReference type="InterPro" id="IPR011035">
    <property type="entry name" value="Ribosomal_bL25/Gln-tRNA_synth"/>
</dbReference>
<dbReference type="InterPro" id="IPR050132">
    <property type="entry name" value="Gln/Glu-tRNA_Ligase"/>
</dbReference>
<evidence type="ECO:0000256" key="1">
    <source>
        <dbReference type="ARBA" id="ARBA00005594"/>
    </source>
</evidence>
<reference evidence="12 13" key="1">
    <citation type="journal article" date="2019" name="PLoS Biol.">
        <title>Sex chromosomes control vertical transmission of feminizing Wolbachia symbionts in an isopod.</title>
        <authorList>
            <person name="Becking T."/>
            <person name="Chebbi M.A."/>
            <person name="Giraud I."/>
            <person name="Moumen B."/>
            <person name="Laverre T."/>
            <person name="Caubet Y."/>
            <person name="Peccoud J."/>
            <person name="Gilbert C."/>
            <person name="Cordaux R."/>
        </authorList>
    </citation>
    <scope>NUCLEOTIDE SEQUENCE [LARGE SCALE GENOMIC DNA]</scope>
    <source>
        <strain evidence="12">ANa2</strain>
        <tissue evidence="12">Whole body excluding digestive tract and cuticle</tissue>
    </source>
</reference>